<dbReference type="InterPro" id="IPR036390">
    <property type="entry name" value="WH_DNA-bd_sf"/>
</dbReference>
<evidence type="ECO:0000259" key="3">
    <source>
        <dbReference type="PROSITE" id="PS51000"/>
    </source>
</evidence>
<dbReference type="Gene3D" id="1.10.10.10">
    <property type="entry name" value="Winged helix-like DNA-binding domain superfamily/Winged helix DNA-binding domain"/>
    <property type="match status" value="2"/>
</dbReference>
<dbReference type="Pfam" id="PF05043">
    <property type="entry name" value="Mga"/>
    <property type="match status" value="1"/>
</dbReference>
<protein>
    <submittedName>
        <fullName evidence="4">Transcriptional antiterminator, BglG</fullName>
    </submittedName>
</protein>
<evidence type="ECO:0000313" key="5">
    <source>
        <dbReference type="Proteomes" id="UP000422644"/>
    </source>
</evidence>
<dbReference type="GO" id="GO:0003700">
    <property type="term" value="F:DNA-binding transcription factor activity"/>
    <property type="evidence" value="ECO:0007669"/>
    <property type="project" value="InterPro"/>
</dbReference>
<dbReference type="SUPFAM" id="SSF46785">
    <property type="entry name" value="Winged helix' DNA-binding domain"/>
    <property type="match status" value="2"/>
</dbReference>
<keyword evidence="1" id="KW-0805">Transcription regulation</keyword>
<keyword evidence="2" id="KW-0804">Transcription</keyword>
<dbReference type="InterPro" id="IPR050661">
    <property type="entry name" value="BglG_antiterminators"/>
</dbReference>
<dbReference type="Pfam" id="PF08279">
    <property type="entry name" value="HTH_11"/>
    <property type="match status" value="1"/>
</dbReference>
<dbReference type="InterPro" id="IPR007737">
    <property type="entry name" value="Mga_HTH"/>
</dbReference>
<dbReference type="InterPro" id="IPR013196">
    <property type="entry name" value="HTH_11"/>
</dbReference>
<dbReference type="AlphaFoldDB" id="A0A510K7B0"/>
<evidence type="ECO:0000313" key="4">
    <source>
        <dbReference type="EMBL" id="BBM45713.1"/>
    </source>
</evidence>
<evidence type="ECO:0000256" key="1">
    <source>
        <dbReference type="ARBA" id="ARBA00023015"/>
    </source>
</evidence>
<organism evidence="4 5">
    <name type="scientific">Leptotrichia trevisanii</name>
    <dbReference type="NCBI Taxonomy" id="109328"/>
    <lineage>
        <taxon>Bacteria</taxon>
        <taxon>Fusobacteriati</taxon>
        <taxon>Fusobacteriota</taxon>
        <taxon>Fusobacteriia</taxon>
        <taxon>Fusobacteriales</taxon>
        <taxon>Leptotrichiaceae</taxon>
        <taxon>Leptotrichia</taxon>
    </lineage>
</organism>
<dbReference type="RefSeq" id="WP_173020667.1">
    <property type="nucleotide sequence ID" value="NZ_AP019831.1"/>
</dbReference>
<dbReference type="PROSITE" id="PS51000">
    <property type="entry name" value="HTH_DEOR_2"/>
    <property type="match status" value="1"/>
</dbReference>
<keyword evidence="5" id="KW-1185">Reference proteome</keyword>
<dbReference type="InterPro" id="IPR001034">
    <property type="entry name" value="DeoR_HTH"/>
</dbReference>
<gene>
    <name evidence="4" type="ORF">JMUB3870_1833</name>
</gene>
<proteinExistence type="predicted"/>
<dbReference type="PANTHER" id="PTHR30185">
    <property type="entry name" value="CRYPTIC BETA-GLUCOSIDE BGL OPERON ANTITERMINATOR"/>
    <property type="match status" value="1"/>
</dbReference>
<evidence type="ECO:0000256" key="2">
    <source>
        <dbReference type="ARBA" id="ARBA00023163"/>
    </source>
</evidence>
<sequence length="195" mass="22486">MNNRIKILLKSISAKKYITAEELAKKLNISSKTVRTTIKDLNNLLTKSGGEIVSKSGYGYILKITNGELFSKLDLTNKRKVLPDTSEKRIQYIIEYLINTDNYIKVEKLSEMLFTSPKTLSKDLKEVEKIFSSYNIELKRKPYYGIKAEGEEFDFRLCIANYIEMKTNGNMNLINENELKKNSSSNNGHIKKRKI</sequence>
<dbReference type="InterPro" id="IPR036388">
    <property type="entry name" value="WH-like_DNA-bd_sf"/>
</dbReference>
<accession>A0A510K7B0</accession>
<dbReference type="EMBL" id="AP019831">
    <property type="protein sequence ID" value="BBM45713.1"/>
    <property type="molecule type" value="Genomic_DNA"/>
</dbReference>
<dbReference type="PANTHER" id="PTHR30185:SF13">
    <property type="entry name" value="LICABCH OPERON REGULATOR-RELATED"/>
    <property type="match status" value="1"/>
</dbReference>
<dbReference type="Proteomes" id="UP000422644">
    <property type="component" value="Chromosome"/>
</dbReference>
<name>A0A510K7B0_9FUSO</name>
<reference evidence="4 5" key="1">
    <citation type="submission" date="2019-07" db="EMBL/GenBank/DDBJ databases">
        <title>Complete Genome Sequence of Leptotrichia trevisanii Strain JMUB3870.</title>
        <authorList>
            <person name="Watanabe S."/>
            <person name="Cui L."/>
        </authorList>
    </citation>
    <scope>NUCLEOTIDE SEQUENCE [LARGE SCALE GENOMIC DNA]</scope>
    <source>
        <strain evidence="4 5">JMUB3870</strain>
    </source>
</reference>
<feature type="domain" description="HTH deoR-type" evidence="3">
    <location>
        <begin position="1"/>
        <end position="70"/>
    </location>
</feature>